<evidence type="ECO:0000313" key="2">
    <source>
        <dbReference type="EMBL" id="SUZ70394.1"/>
    </source>
</evidence>
<gene>
    <name evidence="2" type="ORF">METZ01_LOCUS23248</name>
</gene>
<dbReference type="AlphaFoldDB" id="A0A381PUT7"/>
<dbReference type="Pfam" id="PF00583">
    <property type="entry name" value="Acetyltransf_1"/>
    <property type="match status" value="1"/>
</dbReference>
<dbReference type="InterPro" id="IPR016181">
    <property type="entry name" value="Acyl_CoA_acyltransferase"/>
</dbReference>
<proteinExistence type="predicted"/>
<reference evidence="2" key="1">
    <citation type="submission" date="2018-05" db="EMBL/GenBank/DDBJ databases">
        <authorList>
            <person name="Lanie J.A."/>
            <person name="Ng W.-L."/>
            <person name="Kazmierczak K.M."/>
            <person name="Andrzejewski T.M."/>
            <person name="Davidsen T.M."/>
            <person name="Wayne K.J."/>
            <person name="Tettelin H."/>
            <person name="Glass J.I."/>
            <person name="Rusch D."/>
            <person name="Podicherti R."/>
            <person name="Tsui H.-C.T."/>
            <person name="Winkler M.E."/>
        </authorList>
    </citation>
    <scope>NUCLEOTIDE SEQUENCE</scope>
</reference>
<accession>A0A381PUT7</accession>
<name>A0A381PUT7_9ZZZZ</name>
<protein>
    <recommendedName>
        <fullName evidence="1">N-acetyltransferase domain-containing protein</fullName>
    </recommendedName>
</protein>
<dbReference type="PROSITE" id="PS51186">
    <property type="entry name" value="GNAT"/>
    <property type="match status" value="1"/>
</dbReference>
<organism evidence="2">
    <name type="scientific">marine metagenome</name>
    <dbReference type="NCBI Taxonomy" id="408172"/>
    <lineage>
        <taxon>unclassified sequences</taxon>
        <taxon>metagenomes</taxon>
        <taxon>ecological metagenomes</taxon>
    </lineage>
</organism>
<evidence type="ECO:0000259" key="1">
    <source>
        <dbReference type="PROSITE" id="PS51186"/>
    </source>
</evidence>
<dbReference type="EMBL" id="UINC01001090">
    <property type="protein sequence ID" value="SUZ70394.1"/>
    <property type="molecule type" value="Genomic_DNA"/>
</dbReference>
<feature type="domain" description="N-acetyltransferase" evidence="1">
    <location>
        <begin position="5"/>
        <end position="152"/>
    </location>
</feature>
<dbReference type="Gene3D" id="3.40.630.30">
    <property type="match status" value="1"/>
</dbReference>
<dbReference type="GO" id="GO:0016747">
    <property type="term" value="F:acyltransferase activity, transferring groups other than amino-acyl groups"/>
    <property type="evidence" value="ECO:0007669"/>
    <property type="project" value="InterPro"/>
</dbReference>
<dbReference type="SUPFAM" id="SSF55729">
    <property type="entry name" value="Acyl-CoA N-acyltransferases (Nat)"/>
    <property type="match status" value="1"/>
</dbReference>
<dbReference type="InterPro" id="IPR000182">
    <property type="entry name" value="GNAT_dom"/>
</dbReference>
<sequence>MNTICRLNQRLPDIAEKIWKLGQRAYQVEASLIGIDEFPPLDRSAKDIQHSCSEYFGIWEDAQLLAAAEIVGAEEDFLISSFFVIPSRFRSGLGDMLLHAILETKPNSRFMVETSLWNKPAINLYKKHGFVTTSQREISGGHKIFTMRLRRATSG</sequence>